<feature type="signal peptide" evidence="2">
    <location>
        <begin position="1"/>
        <end position="17"/>
    </location>
</feature>
<evidence type="ECO:0000256" key="2">
    <source>
        <dbReference type="SAM" id="SignalP"/>
    </source>
</evidence>
<sequence length="597" mass="61723">MRSSVLLAVLAAASASAALVDVGALGLRHLQPLSGVGRFFKDCAEGVARIFSGHLPFEKVARVDRHSRKDGECAAVVRRWNGDPRKERCRDFFRKDGRRREDVCEEDGCHEFIREAFGEILGVCRPNLPRRSDAYVADQLKPAFFANDREYTVAKVATMCDRAADDQGYCHQSQLAAFFANPILGNAERDIQTFLDAACRETTCKASLINEARFVVKSKKLLGIPTAFDPDNLCPAESKVPADNKPDVPVCVEGEYLDERETPGFRCKVAEEDDGRPTYSVANDNPSSKGSLPSSSEKPSTPIVAPVAAAASAAFDLMDIPDSASAFEASRIILSGSRKARSGFRNTGQAASRTAGGDAQNGGGNASDDNYGVGTVSHVIPPGSHALGDSGEVAPEIAGDAARLENGYATNRGEGDAFDVEGASDGVGNDSEVGTAFGDNFLASHGALAGPGDRGMPGIARGAARDGDRKTSDDDAGAGAGARTADIGEPIALAGDLTSLADFDGAAVTNAFADAPAVDVPIENAYPGGNDVSLAPIDAMSQTSGARKVVGPATAEDGRPGSQAAGKGGEQSGISAVHVSAANFAAGVAVVAAGAFI</sequence>
<feature type="compositionally biased region" description="Low complexity" evidence="1">
    <location>
        <begin position="286"/>
        <end position="301"/>
    </location>
</feature>
<reference evidence="3 4" key="1">
    <citation type="journal article" name="Sci. Rep.">
        <title>Genome-scale phylogenetic analyses confirm Olpidium as the closest living zoosporic fungus to the non-flagellated, terrestrial fungi.</title>
        <authorList>
            <person name="Chang Y."/>
            <person name="Rochon D."/>
            <person name="Sekimoto S."/>
            <person name="Wang Y."/>
            <person name="Chovatia M."/>
            <person name="Sandor L."/>
            <person name="Salamov A."/>
            <person name="Grigoriev I.V."/>
            <person name="Stajich J.E."/>
            <person name="Spatafora J.W."/>
        </authorList>
    </citation>
    <scope>NUCLEOTIDE SEQUENCE [LARGE SCALE GENOMIC DNA]</scope>
    <source>
        <strain evidence="3">S191</strain>
    </source>
</reference>
<keyword evidence="2" id="KW-0732">Signal</keyword>
<organism evidence="3 4">
    <name type="scientific">Olpidium bornovanus</name>
    <dbReference type="NCBI Taxonomy" id="278681"/>
    <lineage>
        <taxon>Eukaryota</taxon>
        <taxon>Fungi</taxon>
        <taxon>Fungi incertae sedis</taxon>
        <taxon>Olpidiomycota</taxon>
        <taxon>Olpidiomycotina</taxon>
        <taxon>Olpidiomycetes</taxon>
        <taxon>Olpidiales</taxon>
        <taxon>Olpidiaceae</taxon>
        <taxon>Olpidium</taxon>
    </lineage>
</organism>
<gene>
    <name evidence="3" type="ORF">BJ554DRAFT_7390</name>
</gene>
<feature type="compositionally biased region" description="Basic and acidic residues" evidence="1">
    <location>
        <begin position="463"/>
        <end position="473"/>
    </location>
</feature>
<keyword evidence="4" id="KW-1185">Reference proteome</keyword>
<accession>A0A8H8DJG7</accession>
<evidence type="ECO:0000313" key="3">
    <source>
        <dbReference type="EMBL" id="KAG5460550.1"/>
    </source>
</evidence>
<dbReference type="EMBL" id="JAEFCI010005060">
    <property type="protein sequence ID" value="KAG5460550.1"/>
    <property type="molecule type" value="Genomic_DNA"/>
</dbReference>
<feature type="chain" id="PRO_5034239259" evidence="2">
    <location>
        <begin position="18"/>
        <end position="597"/>
    </location>
</feature>
<comment type="caution">
    <text evidence="3">The sequence shown here is derived from an EMBL/GenBank/DDBJ whole genome shotgun (WGS) entry which is preliminary data.</text>
</comment>
<evidence type="ECO:0000256" key="1">
    <source>
        <dbReference type="SAM" id="MobiDB-lite"/>
    </source>
</evidence>
<feature type="region of interest" description="Disordered" evidence="1">
    <location>
        <begin position="270"/>
        <end position="301"/>
    </location>
</feature>
<proteinExistence type="predicted"/>
<protein>
    <submittedName>
        <fullName evidence="3">Uncharacterized protein</fullName>
    </submittedName>
</protein>
<feature type="region of interest" description="Disordered" evidence="1">
    <location>
        <begin position="461"/>
        <end position="482"/>
    </location>
</feature>
<feature type="region of interest" description="Disordered" evidence="1">
    <location>
        <begin position="548"/>
        <end position="570"/>
    </location>
</feature>
<dbReference type="AlphaFoldDB" id="A0A8H8DJG7"/>
<name>A0A8H8DJG7_9FUNG</name>
<evidence type="ECO:0000313" key="4">
    <source>
        <dbReference type="Proteomes" id="UP000673691"/>
    </source>
</evidence>
<dbReference type="Proteomes" id="UP000673691">
    <property type="component" value="Unassembled WGS sequence"/>
</dbReference>
<feature type="region of interest" description="Disordered" evidence="1">
    <location>
        <begin position="339"/>
        <end position="370"/>
    </location>
</feature>